<sequence>MMSFGNVRLRYQRASRILRSSIEKTAKVAAAEEHRFQETIINTIAEFAKNLPDAQKIEILKFILNFDPLPRYHRFACFSCIYTDPSVLIQTGFRILLLILSLTRPTNTCAAQSTALQCYFLSTACTVFSPPTLH</sequence>
<dbReference type="EMBL" id="UYRU01059642">
    <property type="protein sequence ID" value="VDN14564.1"/>
    <property type="molecule type" value="Genomic_DNA"/>
</dbReference>
<name>A0A3P7LCR7_DIBLA</name>
<gene>
    <name evidence="1" type="ORF">DILT_LOCUS10395</name>
</gene>
<protein>
    <submittedName>
        <fullName evidence="1">Uncharacterized protein</fullName>
    </submittedName>
</protein>
<keyword evidence="2" id="KW-1185">Reference proteome</keyword>
<proteinExistence type="predicted"/>
<evidence type="ECO:0000313" key="2">
    <source>
        <dbReference type="Proteomes" id="UP000281553"/>
    </source>
</evidence>
<organism evidence="1 2">
    <name type="scientific">Dibothriocephalus latus</name>
    <name type="common">Fish tapeworm</name>
    <name type="synonym">Diphyllobothrium latum</name>
    <dbReference type="NCBI Taxonomy" id="60516"/>
    <lineage>
        <taxon>Eukaryota</taxon>
        <taxon>Metazoa</taxon>
        <taxon>Spiralia</taxon>
        <taxon>Lophotrochozoa</taxon>
        <taxon>Platyhelminthes</taxon>
        <taxon>Cestoda</taxon>
        <taxon>Eucestoda</taxon>
        <taxon>Diphyllobothriidea</taxon>
        <taxon>Diphyllobothriidae</taxon>
        <taxon>Dibothriocephalus</taxon>
    </lineage>
</organism>
<accession>A0A3P7LCR7</accession>
<reference evidence="1 2" key="1">
    <citation type="submission" date="2018-11" db="EMBL/GenBank/DDBJ databases">
        <authorList>
            <consortium name="Pathogen Informatics"/>
        </authorList>
    </citation>
    <scope>NUCLEOTIDE SEQUENCE [LARGE SCALE GENOMIC DNA]</scope>
</reference>
<dbReference type="Proteomes" id="UP000281553">
    <property type="component" value="Unassembled WGS sequence"/>
</dbReference>
<dbReference type="AlphaFoldDB" id="A0A3P7LCR7"/>
<evidence type="ECO:0000313" key="1">
    <source>
        <dbReference type="EMBL" id="VDN14564.1"/>
    </source>
</evidence>
<dbReference type="OrthoDB" id="19232at2759"/>